<dbReference type="Pfam" id="PF00153">
    <property type="entry name" value="Mito_carr"/>
    <property type="match status" value="1"/>
</dbReference>
<evidence type="ECO:0000256" key="6">
    <source>
        <dbReference type="RuleBase" id="RU000488"/>
    </source>
</evidence>
<dbReference type="PROSITE" id="PS50920">
    <property type="entry name" value="SOLCAR"/>
    <property type="match status" value="1"/>
</dbReference>
<keyword evidence="9" id="KW-1185">Reference proteome</keyword>
<feature type="repeat" description="Solcar" evidence="5">
    <location>
        <begin position="1"/>
        <end position="69"/>
    </location>
</feature>
<dbReference type="PANTHER" id="PTHR24089">
    <property type="entry name" value="SOLUTE CARRIER FAMILY 25"/>
    <property type="match status" value="1"/>
</dbReference>
<keyword evidence="7" id="KW-0732">Signal</keyword>
<sequence>MWCRCLTVLTWQRCTSSGGGLVVAAMREGLPIINEEGFRAFWKGNLVTITHRLPYTAVNFYSYERYKTLLKSFTDLNGHSANVGSDIFVHFLGGGLAGITIASATYPLDLVVKNNIQLHLAVLYLAYVLE</sequence>
<evidence type="ECO:0000256" key="5">
    <source>
        <dbReference type="PROSITE-ProRule" id="PRU00282"/>
    </source>
</evidence>
<reference evidence="8" key="1">
    <citation type="submission" date="2023-02" db="EMBL/GenBank/DDBJ databases">
        <title>Genome of toxic invasive species Heracleum sosnowskyi carries increased number of genes despite the absence of recent whole-genome duplications.</title>
        <authorList>
            <person name="Schelkunov M."/>
            <person name="Shtratnikova V."/>
            <person name="Makarenko M."/>
            <person name="Klepikova A."/>
            <person name="Omelchenko D."/>
            <person name="Novikova G."/>
            <person name="Obukhova E."/>
            <person name="Bogdanov V."/>
            <person name="Penin A."/>
            <person name="Logacheva M."/>
        </authorList>
    </citation>
    <scope>NUCLEOTIDE SEQUENCE</scope>
    <source>
        <strain evidence="8">Hsosn_3</strain>
        <tissue evidence="8">Leaf</tissue>
    </source>
</reference>
<accession>A0AAD8J4R4</accession>
<evidence type="ECO:0000256" key="3">
    <source>
        <dbReference type="ARBA" id="ARBA00022737"/>
    </source>
</evidence>
<comment type="similarity">
    <text evidence="6">Belongs to the mitochondrial carrier (TC 2.A.29) family.</text>
</comment>
<keyword evidence="6" id="KW-0813">Transport</keyword>
<protein>
    <submittedName>
        <fullName evidence="8">Uncharacterized protein</fullName>
    </submittedName>
</protein>
<evidence type="ECO:0000256" key="1">
    <source>
        <dbReference type="ARBA" id="ARBA00004141"/>
    </source>
</evidence>
<evidence type="ECO:0000256" key="7">
    <source>
        <dbReference type="SAM" id="SignalP"/>
    </source>
</evidence>
<evidence type="ECO:0000313" key="8">
    <source>
        <dbReference type="EMBL" id="KAK1396839.1"/>
    </source>
</evidence>
<keyword evidence="4 5" id="KW-0472">Membrane</keyword>
<proteinExistence type="inferred from homology"/>
<dbReference type="AlphaFoldDB" id="A0AAD8J4R4"/>
<dbReference type="InterPro" id="IPR023395">
    <property type="entry name" value="MCP_dom_sf"/>
</dbReference>
<dbReference type="GO" id="GO:0016020">
    <property type="term" value="C:membrane"/>
    <property type="evidence" value="ECO:0007669"/>
    <property type="project" value="UniProtKB-SubCell"/>
</dbReference>
<dbReference type="EMBL" id="JAUIZM010000002">
    <property type="protein sequence ID" value="KAK1396839.1"/>
    <property type="molecule type" value="Genomic_DNA"/>
</dbReference>
<reference evidence="8" key="2">
    <citation type="submission" date="2023-05" db="EMBL/GenBank/DDBJ databases">
        <authorList>
            <person name="Schelkunov M.I."/>
        </authorList>
    </citation>
    <scope>NUCLEOTIDE SEQUENCE</scope>
    <source>
        <strain evidence="8">Hsosn_3</strain>
        <tissue evidence="8">Leaf</tissue>
    </source>
</reference>
<name>A0AAD8J4R4_9APIA</name>
<feature type="signal peptide" evidence="7">
    <location>
        <begin position="1"/>
        <end position="17"/>
    </location>
</feature>
<gene>
    <name evidence="8" type="ORF">POM88_006702</name>
</gene>
<dbReference type="InterPro" id="IPR018108">
    <property type="entry name" value="MCP_transmembrane"/>
</dbReference>
<evidence type="ECO:0000256" key="4">
    <source>
        <dbReference type="ARBA" id="ARBA00023136"/>
    </source>
</evidence>
<keyword evidence="3" id="KW-0677">Repeat</keyword>
<comment type="subcellular location">
    <subcellularLocation>
        <location evidence="1">Membrane</location>
        <topology evidence="1">Multi-pass membrane protein</topology>
    </subcellularLocation>
</comment>
<evidence type="ECO:0000256" key="2">
    <source>
        <dbReference type="ARBA" id="ARBA00022692"/>
    </source>
</evidence>
<feature type="chain" id="PRO_5042140031" evidence="7">
    <location>
        <begin position="18"/>
        <end position="130"/>
    </location>
</feature>
<keyword evidence="2 5" id="KW-0812">Transmembrane</keyword>
<evidence type="ECO:0000313" key="9">
    <source>
        <dbReference type="Proteomes" id="UP001237642"/>
    </source>
</evidence>
<organism evidence="8 9">
    <name type="scientific">Heracleum sosnowskyi</name>
    <dbReference type="NCBI Taxonomy" id="360622"/>
    <lineage>
        <taxon>Eukaryota</taxon>
        <taxon>Viridiplantae</taxon>
        <taxon>Streptophyta</taxon>
        <taxon>Embryophyta</taxon>
        <taxon>Tracheophyta</taxon>
        <taxon>Spermatophyta</taxon>
        <taxon>Magnoliopsida</taxon>
        <taxon>eudicotyledons</taxon>
        <taxon>Gunneridae</taxon>
        <taxon>Pentapetalae</taxon>
        <taxon>asterids</taxon>
        <taxon>campanulids</taxon>
        <taxon>Apiales</taxon>
        <taxon>Apiaceae</taxon>
        <taxon>Apioideae</taxon>
        <taxon>apioid superclade</taxon>
        <taxon>Tordylieae</taxon>
        <taxon>Tordyliinae</taxon>
        <taxon>Heracleum</taxon>
    </lineage>
</organism>
<dbReference type="Proteomes" id="UP001237642">
    <property type="component" value="Unassembled WGS sequence"/>
</dbReference>
<dbReference type="Gene3D" id="1.50.40.10">
    <property type="entry name" value="Mitochondrial carrier domain"/>
    <property type="match status" value="1"/>
</dbReference>
<dbReference type="SUPFAM" id="SSF103506">
    <property type="entry name" value="Mitochondrial carrier"/>
    <property type="match status" value="1"/>
</dbReference>
<comment type="caution">
    <text evidence="8">The sequence shown here is derived from an EMBL/GenBank/DDBJ whole genome shotgun (WGS) entry which is preliminary data.</text>
</comment>